<dbReference type="SUPFAM" id="SSF53720">
    <property type="entry name" value="ALDH-like"/>
    <property type="match status" value="1"/>
</dbReference>
<dbReference type="GO" id="GO:0004777">
    <property type="term" value="F:succinate-semialdehyde dehydrogenase (NAD+) activity"/>
    <property type="evidence" value="ECO:0007669"/>
    <property type="project" value="TreeGrafter"/>
</dbReference>
<dbReference type="InterPro" id="IPR016162">
    <property type="entry name" value="Ald_DH_N"/>
</dbReference>
<name>A0A177EZF0_9EURO</name>
<dbReference type="InterPro" id="IPR050740">
    <property type="entry name" value="Aldehyde_DH_Superfamily"/>
</dbReference>
<dbReference type="AlphaFoldDB" id="A0A177EZF0"/>
<evidence type="ECO:0000259" key="3">
    <source>
        <dbReference type="Pfam" id="PF00171"/>
    </source>
</evidence>
<dbReference type="Proteomes" id="UP000077002">
    <property type="component" value="Unassembled WGS sequence"/>
</dbReference>
<accession>A0A177EZF0</accession>
<sequence length="218" mass="23611">MEHLILLAGLLDYAKSSHGVAKFWGMGGSLRTPGLKPDSWGAETSGAIEDGPRMSAADQAGSHSNRLQRLKNADLFITDAFINDYPATATILGQVADCDLQDFQHAIQSAHDAQPRFFYGTTASARGAMLGRWYDLILANQEDLAVILCPENGKTLAEARSEVLYAASFFSWFAEEATRSYGVTIPSSYPNTSLSTIREPVGVCGIITPWNFSVNSRG</sequence>
<gene>
    <name evidence="4" type="ORF">AYO21_09484</name>
</gene>
<evidence type="ECO:0000256" key="2">
    <source>
        <dbReference type="SAM" id="MobiDB-lite"/>
    </source>
</evidence>
<keyword evidence="5" id="KW-1185">Reference proteome</keyword>
<dbReference type="PANTHER" id="PTHR43353:SF5">
    <property type="entry name" value="SUCCINATE-SEMIALDEHYDE DEHYDROGENASE, MITOCHONDRIAL"/>
    <property type="match status" value="1"/>
</dbReference>
<comment type="caution">
    <text evidence="4">The sequence shown here is derived from an EMBL/GenBank/DDBJ whole genome shotgun (WGS) entry which is preliminary data.</text>
</comment>
<dbReference type="InterPro" id="IPR016161">
    <property type="entry name" value="Ald_DH/histidinol_DH"/>
</dbReference>
<evidence type="ECO:0000256" key="1">
    <source>
        <dbReference type="ARBA" id="ARBA00023002"/>
    </source>
</evidence>
<dbReference type="InterPro" id="IPR015590">
    <property type="entry name" value="Aldehyde_DH_dom"/>
</dbReference>
<dbReference type="PANTHER" id="PTHR43353">
    <property type="entry name" value="SUCCINATE-SEMIALDEHYDE DEHYDROGENASE, MITOCHONDRIAL"/>
    <property type="match status" value="1"/>
</dbReference>
<dbReference type="GO" id="GO:0009450">
    <property type="term" value="P:gamma-aminobutyric acid catabolic process"/>
    <property type="evidence" value="ECO:0007669"/>
    <property type="project" value="TreeGrafter"/>
</dbReference>
<organism evidence="4 5">
    <name type="scientific">Fonsecaea monophora</name>
    <dbReference type="NCBI Taxonomy" id="254056"/>
    <lineage>
        <taxon>Eukaryota</taxon>
        <taxon>Fungi</taxon>
        <taxon>Dikarya</taxon>
        <taxon>Ascomycota</taxon>
        <taxon>Pezizomycotina</taxon>
        <taxon>Eurotiomycetes</taxon>
        <taxon>Chaetothyriomycetidae</taxon>
        <taxon>Chaetothyriales</taxon>
        <taxon>Herpotrichiellaceae</taxon>
        <taxon>Fonsecaea</taxon>
    </lineage>
</organism>
<feature type="region of interest" description="Disordered" evidence="2">
    <location>
        <begin position="35"/>
        <end position="59"/>
    </location>
</feature>
<reference evidence="4 5" key="1">
    <citation type="submission" date="2016-03" db="EMBL/GenBank/DDBJ databases">
        <title>Draft genome sequence of the Fonsecaea monophora CBS 269.37.</title>
        <authorList>
            <person name="Bombassaro A."/>
            <person name="Vinicius W.A."/>
            <person name="De Hoog S."/>
            <person name="Sun J."/>
            <person name="Souza E.M."/>
            <person name="Raittz R.T."/>
            <person name="Costa F."/>
            <person name="Leao A.C."/>
            <person name="Tadra-Sfeir M.Z."/>
            <person name="Baura V."/>
            <person name="Balsanelli E."/>
            <person name="Pedrosa F.O."/>
            <person name="Moreno L.F."/>
            <person name="Steffens M.B."/>
            <person name="Xi L."/>
            <person name="Bocca A.L."/>
            <person name="Felipe M.S."/>
            <person name="Teixeira M."/>
            <person name="Telles Filho F.Q."/>
            <person name="Azevedo C.M."/>
            <person name="Gomes R."/>
            <person name="Vicente V.A."/>
        </authorList>
    </citation>
    <scope>NUCLEOTIDE SEQUENCE [LARGE SCALE GENOMIC DNA]</scope>
    <source>
        <strain evidence="4 5">CBS 269.37</strain>
    </source>
</reference>
<feature type="domain" description="Aldehyde dehydrogenase" evidence="3">
    <location>
        <begin position="85"/>
        <end position="215"/>
    </location>
</feature>
<dbReference type="GeneID" id="34604618"/>
<evidence type="ECO:0000313" key="5">
    <source>
        <dbReference type="Proteomes" id="UP000077002"/>
    </source>
</evidence>
<keyword evidence="1" id="KW-0560">Oxidoreductase</keyword>
<proteinExistence type="predicted"/>
<dbReference type="RefSeq" id="XP_022508271.1">
    <property type="nucleotide sequence ID" value="XM_022659418.1"/>
</dbReference>
<dbReference type="EMBL" id="LVKK01000094">
    <property type="protein sequence ID" value="OAG36319.1"/>
    <property type="molecule type" value="Genomic_DNA"/>
</dbReference>
<evidence type="ECO:0000313" key="4">
    <source>
        <dbReference type="EMBL" id="OAG36319.1"/>
    </source>
</evidence>
<protein>
    <recommendedName>
        <fullName evidence="3">Aldehyde dehydrogenase domain-containing protein</fullName>
    </recommendedName>
</protein>
<dbReference type="Pfam" id="PF00171">
    <property type="entry name" value="Aldedh"/>
    <property type="match status" value="1"/>
</dbReference>
<dbReference type="OrthoDB" id="310895at2759"/>
<dbReference type="Gene3D" id="3.40.605.10">
    <property type="entry name" value="Aldehyde Dehydrogenase, Chain A, domain 1"/>
    <property type="match status" value="1"/>
</dbReference>